<dbReference type="EMBL" id="ACDX02000022">
    <property type="protein sequence ID" value="EFC87367.1"/>
    <property type="molecule type" value="Genomic_DNA"/>
</dbReference>
<feature type="non-terminal residue" evidence="2">
    <location>
        <position position="54"/>
    </location>
</feature>
<keyword evidence="1" id="KW-0472">Membrane</keyword>
<name>D3A017_NEIM2</name>
<keyword evidence="1" id="KW-0812">Transmembrane</keyword>
<dbReference type="Proteomes" id="UP000003344">
    <property type="component" value="Unassembled WGS sequence"/>
</dbReference>
<gene>
    <name evidence="2" type="ORF">NEIMUCOT_06251</name>
</gene>
<protein>
    <submittedName>
        <fullName evidence="2">Uncharacterized protein</fullName>
    </submittedName>
</protein>
<accession>D3A017</accession>
<comment type="caution">
    <text evidence="2">The sequence shown here is derived from an EMBL/GenBank/DDBJ whole genome shotgun (WGS) entry which is preliminary data.</text>
</comment>
<sequence>MLSTHPRPDADDFFSFSAVYDLDFNRVPSFLAAVILPLFLGRSIGLRYVNDDRM</sequence>
<evidence type="ECO:0000256" key="1">
    <source>
        <dbReference type="SAM" id="Phobius"/>
    </source>
</evidence>
<dbReference type="AlphaFoldDB" id="D3A017"/>
<organism evidence="2 3">
    <name type="scientific">Neisseria mucosa (strain ATCC 25996 / DSM 4631 / NCTC 10774 / M26)</name>
    <dbReference type="NCBI Taxonomy" id="546266"/>
    <lineage>
        <taxon>Bacteria</taxon>
        <taxon>Pseudomonadati</taxon>
        <taxon>Pseudomonadota</taxon>
        <taxon>Betaproteobacteria</taxon>
        <taxon>Neisseriales</taxon>
        <taxon>Neisseriaceae</taxon>
        <taxon>Neisseria</taxon>
    </lineage>
</organism>
<evidence type="ECO:0000313" key="3">
    <source>
        <dbReference type="Proteomes" id="UP000003344"/>
    </source>
</evidence>
<feature type="transmembrane region" description="Helical" evidence="1">
    <location>
        <begin position="30"/>
        <end position="49"/>
    </location>
</feature>
<proteinExistence type="predicted"/>
<reference evidence="2 3" key="1">
    <citation type="submission" date="2009-10" db="EMBL/GenBank/DDBJ databases">
        <authorList>
            <person name="Weinstock G."/>
            <person name="Sodergren E."/>
            <person name="Clifton S."/>
            <person name="Fulton L."/>
            <person name="Fulton B."/>
            <person name="Courtney L."/>
            <person name="Fronick C."/>
            <person name="Harrison M."/>
            <person name="Strong C."/>
            <person name="Farmer C."/>
            <person name="Delahaunty K."/>
            <person name="Markovic C."/>
            <person name="Hall O."/>
            <person name="Minx P."/>
            <person name="Tomlinson C."/>
            <person name="Mitreva M."/>
            <person name="Nelson J."/>
            <person name="Hou S."/>
            <person name="Wollam A."/>
            <person name="Pepin K.H."/>
            <person name="Johnson M."/>
            <person name="Bhonagiri V."/>
            <person name="Nash W.E."/>
            <person name="Warren W."/>
            <person name="Chinwalla A."/>
            <person name="Mardis E.R."/>
            <person name="Wilson R.K."/>
        </authorList>
    </citation>
    <scope>NUCLEOTIDE SEQUENCE [LARGE SCALE GENOMIC DNA]</scope>
    <source>
        <strain evidence="3">ATCC 25996 / DSM 4631 / NCTC 10774 / M26</strain>
    </source>
</reference>
<evidence type="ECO:0000313" key="2">
    <source>
        <dbReference type="EMBL" id="EFC87367.1"/>
    </source>
</evidence>
<keyword evidence="1" id="KW-1133">Transmembrane helix</keyword>
<dbReference type="STRING" id="546266.NEIMUCOT_06251"/>